<dbReference type="EMBL" id="CP002545">
    <property type="protein sequence ID" value="ADY51128.1"/>
    <property type="molecule type" value="Genomic_DNA"/>
</dbReference>
<reference evidence="1 2" key="1">
    <citation type="journal article" date="2011" name="Stand. Genomic Sci.">
        <title>Complete genome sequence of the gliding, heparinolytic Pedobacter saltans type strain (113).</title>
        <authorList>
            <person name="Liolios K."/>
            <person name="Sikorski J."/>
            <person name="Lu M."/>
            <person name="Nolan M."/>
            <person name="Lapidus A."/>
            <person name="Lucas S."/>
            <person name="Hammon N."/>
            <person name="Deshpande S."/>
            <person name="Cheng J.F."/>
            <person name="Tapia R."/>
            <person name="Han C."/>
            <person name="Goodwin L."/>
            <person name="Pitluck S."/>
            <person name="Huntemann M."/>
            <person name="Ivanova N."/>
            <person name="Pagani I."/>
            <person name="Mavromatis K."/>
            <person name="Ovchinikova G."/>
            <person name="Pati A."/>
            <person name="Chen A."/>
            <person name="Palaniappan K."/>
            <person name="Land M."/>
            <person name="Hauser L."/>
            <person name="Brambilla E.M."/>
            <person name="Kotsyurbenko O."/>
            <person name="Rohde M."/>
            <person name="Tindall B.J."/>
            <person name="Abt B."/>
            <person name="Goker M."/>
            <person name="Detter J.C."/>
            <person name="Woyke T."/>
            <person name="Bristow J."/>
            <person name="Eisen J.A."/>
            <person name="Markowitz V."/>
            <person name="Hugenholtz P."/>
            <person name="Klenk H.P."/>
            <person name="Kyrpides N.C."/>
        </authorList>
    </citation>
    <scope>NUCLEOTIDE SEQUENCE [LARGE SCALE GENOMIC DNA]</scope>
    <source>
        <strain evidence="2">ATCC 51119 / DSM 12145 / JCM 21818 / LMG 10337 / NBRC 100064 / NCIMB 13643</strain>
    </source>
</reference>
<sequence>MNGVNAHKSKGSLYGATRLNNADRMTDSERSESVELMCLEDLSTKPDLATYMRS</sequence>
<dbReference type="RefSeq" id="WP_013631631.1">
    <property type="nucleotide sequence ID" value="NC_015177.1"/>
</dbReference>
<protein>
    <submittedName>
        <fullName evidence="1">Uncharacterized protein</fullName>
    </submittedName>
</protein>
<reference evidence="2" key="2">
    <citation type="submission" date="2011-02" db="EMBL/GenBank/DDBJ databases">
        <title>The complete genome of Pedobacter saltans DSM 12145.</title>
        <authorList>
            <consortium name="US DOE Joint Genome Institute (JGI-PGF)"/>
            <person name="Lucas S."/>
            <person name="Copeland A."/>
            <person name="Lapidus A."/>
            <person name="Bruce D."/>
            <person name="Goodwin L."/>
            <person name="Pitluck S."/>
            <person name="Kyrpides N."/>
            <person name="Mavromatis K."/>
            <person name="Pagani I."/>
            <person name="Ivanova N."/>
            <person name="Ovchinnikova G."/>
            <person name="Lu M."/>
            <person name="Detter J.C."/>
            <person name="Han C."/>
            <person name="Land M."/>
            <person name="Hauser L."/>
            <person name="Markowitz V."/>
            <person name="Cheng J.-F."/>
            <person name="Hugenholtz P."/>
            <person name="Woyke T."/>
            <person name="Wu D."/>
            <person name="Tindall B."/>
            <person name="Pomrenke H.G."/>
            <person name="Brambilla E."/>
            <person name="Klenk H.-P."/>
            <person name="Eisen J.A."/>
        </authorList>
    </citation>
    <scope>NUCLEOTIDE SEQUENCE [LARGE SCALE GENOMIC DNA]</scope>
    <source>
        <strain evidence="2">ATCC 51119 / DSM 12145 / JCM 21818 / LMG 10337 / NBRC 100064 / NCIMB 13643</strain>
    </source>
</reference>
<gene>
    <name evidence="1" type="ordered locus">Pedsa_0549</name>
</gene>
<dbReference type="AlphaFoldDB" id="F0S7A3"/>
<evidence type="ECO:0000313" key="1">
    <source>
        <dbReference type="EMBL" id="ADY51128.1"/>
    </source>
</evidence>
<dbReference type="KEGG" id="psn:Pedsa_0549"/>
<evidence type="ECO:0000313" key="2">
    <source>
        <dbReference type="Proteomes" id="UP000000310"/>
    </source>
</evidence>
<name>F0S7A3_PSESL</name>
<proteinExistence type="predicted"/>
<organism evidence="1 2">
    <name type="scientific">Pseudopedobacter saltans (strain ATCC 51119 / DSM 12145 / JCM 21818 / CCUG 39354 / LMG 10337 / NBRC 100064 / NCIMB 13643)</name>
    <name type="common">Pedobacter saltans</name>
    <dbReference type="NCBI Taxonomy" id="762903"/>
    <lineage>
        <taxon>Bacteria</taxon>
        <taxon>Pseudomonadati</taxon>
        <taxon>Bacteroidota</taxon>
        <taxon>Sphingobacteriia</taxon>
        <taxon>Sphingobacteriales</taxon>
        <taxon>Sphingobacteriaceae</taxon>
        <taxon>Pseudopedobacter</taxon>
    </lineage>
</organism>
<dbReference type="HOGENOM" id="CLU_3047094_0_0_10"/>
<accession>F0S7A3</accession>
<dbReference type="Proteomes" id="UP000000310">
    <property type="component" value="Chromosome"/>
</dbReference>
<keyword evidence="2" id="KW-1185">Reference proteome</keyword>